<evidence type="ECO:0000256" key="1">
    <source>
        <dbReference type="SAM" id="MobiDB-lite"/>
    </source>
</evidence>
<keyword evidence="3" id="KW-1185">Reference proteome</keyword>
<dbReference type="EMBL" id="BJND01000023">
    <property type="protein sequence ID" value="GEC05867.1"/>
    <property type="molecule type" value="Genomic_DNA"/>
</dbReference>
<dbReference type="Pfam" id="PF15575">
    <property type="entry name" value="Imm49"/>
    <property type="match status" value="1"/>
</dbReference>
<reference evidence="2 3" key="1">
    <citation type="submission" date="2019-06" db="EMBL/GenBank/DDBJ databases">
        <title>Whole genome shotgun sequence of Streptomyces spinoverrucosus NBRC 14228.</title>
        <authorList>
            <person name="Hosoyama A."/>
            <person name="Uohara A."/>
            <person name="Ohji S."/>
            <person name="Ichikawa N."/>
        </authorList>
    </citation>
    <scope>NUCLEOTIDE SEQUENCE [LARGE SCALE GENOMIC DNA]</scope>
    <source>
        <strain evidence="2 3">NBRC 14228</strain>
    </source>
</reference>
<dbReference type="Proteomes" id="UP000317881">
    <property type="component" value="Unassembled WGS sequence"/>
</dbReference>
<comment type="caution">
    <text evidence="2">The sequence shown here is derived from an EMBL/GenBank/DDBJ whole genome shotgun (WGS) entry which is preliminary data.</text>
</comment>
<gene>
    <name evidence="2" type="ORF">SSP24_35220</name>
</gene>
<dbReference type="AlphaFoldDB" id="A0A4Y3VG47"/>
<organism evidence="2 3">
    <name type="scientific">Streptomyces spinoverrucosus</name>
    <dbReference type="NCBI Taxonomy" id="284043"/>
    <lineage>
        <taxon>Bacteria</taxon>
        <taxon>Bacillati</taxon>
        <taxon>Actinomycetota</taxon>
        <taxon>Actinomycetes</taxon>
        <taxon>Kitasatosporales</taxon>
        <taxon>Streptomycetaceae</taxon>
        <taxon>Streptomyces</taxon>
    </lineage>
</organism>
<sequence length="140" mass="15055">MVCRERERITALAPLSLLRENGSQFNEHHYACIDTLQTYWRGGPDLGSKLVAPVDGTDPTAASDPETAGKLLYPPMEMFHRFVRSRLRASSLSPLAMACFGHDAASRSRSSPSTCPPSPSAATGSVSSLRAGRHLLSATI</sequence>
<dbReference type="InterPro" id="IPR029074">
    <property type="entry name" value="Imm49"/>
</dbReference>
<evidence type="ECO:0000313" key="2">
    <source>
        <dbReference type="EMBL" id="GEC05867.1"/>
    </source>
</evidence>
<proteinExistence type="predicted"/>
<name>A0A4Y3VG47_9ACTN</name>
<accession>A0A4Y3VG47</accession>
<protein>
    <submittedName>
        <fullName evidence="2">Uncharacterized protein</fullName>
    </submittedName>
</protein>
<evidence type="ECO:0000313" key="3">
    <source>
        <dbReference type="Proteomes" id="UP000317881"/>
    </source>
</evidence>
<feature type="region of interest" description="Disordered" evidence="1">
    <location>
        <begin position="107"/>
        <end position="127"/>
    </location>
</feature>